<reference evidence="1" key="1">
    <citation type="journal article" date="2014" name="Front. Microbiol.">
        <title>High frequency of phylogenetically diverse reductive dehalogenase-homologous genes in deep subseafloor sedimentary metagenomes.</title>
        <authorList>
            <person name="Kawai M."/>
            <person name="Futagami T."/>
            <person name="Toyoda A."/>
            <person name="Takaki Y."/>
            <person name="Nishi S."/>
            <person name="Hori S."/>
            <person name="Arai W."/>
            <person name="Tsubouchi T."/>
            <person name="Morono Y."/>
            <person name="Uchiyama I."/>
            <person name="Ito T."/>
            <person name="Fujiyama A."/>
            <person name="Inagaki F."/>
            <person name="Takami H."/>
        </authorList>
    </citation>
    <scope>NUCLEOTIDE SEQUENCE</scope>
    <source>
        <strain evidence="1">Expedition CK06-06</strain>
    </source>
</reference>
<gene>
    <name evidence="1" type="ORF">S06H3_08723</name>
</gene>
<dbReference type="EMBL" id="BARV01003727">
    <property type="protein sequence ID" value="GAI10879.1"/>
    <property type="molecule type" value="Genomic_DNA"/>
</dbReference>
<dbReference type="AlphaFoldDB" id="X1MWX9"/>
<feature type="non-terminal residue" evidence="1">
    <location>
        <position position="44"/>
    </location>
</feature>
<proteinExistence type="predicted"/>
<sequence>MLFETQVKCLFIELNIDFSNFYNTATKFKESTLGRYYSYSDVAN</sequence>
<comment type="caution">
    <text evidence="1">The sequence shown here is derived from an EMBL/GenBank/DDBJ whole genome shotgun (WGS) entry which is preliminary data.</text>
</comment>
<accession>X1MWX9</accession>
<protein>
    <submittedName>
        <fullName evidence="1">Uncharacterized protein</fullName>
    </submittedName>
</protein>
<organism evidence="1">
    <name type="scientific">marine sediment metagenome</name>
    <dbReference type="NCBI Taxonomy" id="412755"/>
    <lineage>
        <taxon>unclassified sequences</taxon>
        <taxon>metagenomes</taxon>
        <taxon>ecological metagenomes</taxon>
    </lineage>
</organism>
<evidence type="ECO:0000313" key="1">
    <source>
        <dbReference type="EMBL" id="GAI10879.1"/>
    </source>
</evidence>
<name>X1MWX9_9ZZZZ</name>